<evidence type="ECO:0000313" key="3">
    <source>
        <dbReference type="EMBL" id="WAH38153.1"/>
    </source>
</evidence>
<dbReference type="Pfam" id="PF00239">
    <property type="entry name" value="Resolvase"/>
    <property type="match status" value="1"/>
</dbReference>
<dbReference type="EMBL" id="CP104064">
    <property type="protein sequence ID" value="WAH38153.1"/>
    <property type="molecule type" value="Genomic_DNA"/>
</dbReference>
<dbReference type="PROSITE" id="PS51737">
    <property type="entry name" value="RECOMBINASE_DNA_BIND"/>
    <property type="match status" value="1"/>
</dbReference>
<proteinExistence type="predicted"/>
<dbReference type="RefSeq" id="WP_268045712.1">
    <property type="nucleotide sequence ID" value="NZ_CP104064.1"/>
</dbReference>
<organism evidence="3 4">
    <name type="scientific">Alicyclobacillus dauci</name>
    <dbReference type="NCBI Taxonomy" id="1475485"/>
    <lineage>
        <taxon>Bacteria</taxon>
        <taxon>Bacillati</taxon>
        <taxon>Bacillota</taxon>
        <taxon>Bacilli</taxon>
        <taxon>Bacillales</taxon>
        <taxon>Alicyclobacillaceae</taxon>
        <taxon>Alicyclobacillus</taxon>
    </lineage>
</organism>
<evidence type="ECO:0000259" key="1">
    <source>
        <dbReference type="PROSITE" id="PS51736"/>
    </source>
</evidence>
<dbReference type="InterPro" id="IPR038109">
    <property type="entry name" value="DNA_bind_recomb_sf"/>
</dbReference>
<accession>A0ABY6Z5I2</accession>
<dbReference type="Pfam" id="PF07508">
    <property type="entry name" value="Recombinase"/>
    <property type="match status" value="1"/>
</dbReference>
<dbReference type="InterPro" id="IPR025827">
    <property type="entry name" value="Zn_ribbon_recom_dom"/>
</dbReference>
<dbReference type="InterPro" id="IPR006119">
    <property type="entry name" value="Resolv_N"/>
</dbReference>
<dbReference type="SUPFAM" id="SSF53041">
    <property type="entry name" value="Resolvase-like"/>
    <property type="match status" value="1"/>
</dbReference>
<dbReference type="Proteomes" id="UP001164803">
    <property type="component" value="Chromosome"/>
</dbReference>
<evidence type="ECO:0000259" key="2">
    <source>
        <dbReference type="PROSITE" id="PS51737"/>
    </source>
</evidence>
<dbReference type="PANTHER" id="PTHR30461">
    <property type="entry name" value="DNA-INVERTASE FROM LAMBDOID PROPHAGE"/>
    <property type="match status" value="1"/>
</dbReference>
<dbReference type="CDD" id="cd00338">
    <property type="entry name" value="Ser_Recombinase"/>
    <property type="match status" value="1"/>
</dbReference>
<sequence length="513" mass="58471">MTVCAIYARVSDESQLVGDSIEHQIGYCREHVRRRGLDDGMEWLTPEQFIYVDRGITGTSMLKRTAVQQLLRDARSNLFQVVLFKGISRFARDTVDALLMLRTLLACGVRVISMEENFDSLRDHAEFIFTIHSALAQAESEKTAIRVRVGAAQKAKSGKWNGQVPDGYVLNKVTKHLEIDRSTASIIRDIFSMYLNGMGCRTIADVLNREGRYTKRGNLWTQRNLSRLLRNPVYAGDVVFGRREKRQALPSESDPLARRKVTVRTNDPERLTVCRNAHPGIVSRAVFDKVQAIMDRRRSTSGPTENTHLFTKGLLKCTCGSSMTITYNRAGTAYYRCLRQGDAGRATCNSGYIRALDLERAVLYQVRADLLLALPFQDLVMPGHQVGDLKRELSEIELNIKRQLGRSQALFEQFTDGLLLFDQYEQMSEIVRRRVMSLQSTRDKLLTQIAVTAEPKEVEPFVRKAIADLFQVTTRNPRQTREILALFLEAVQVERSVDSRKEVRLIYRFAKLI</sequence>
<dbReference type="Gene3D" id="3.90.1750.20">
    <property type="entry name" value="Putative Large Serine Recombinase, Chain B, Domain 2"/>
    <property type="match status" value="1"/>
</dbReference>
<dbReference type="InterPro" id="IPR050639">
    <property type="entry name" value="SSR_resolvase"/>
</dbReference>
<keyword evidence="4" id="KW-1185">Reference proteome</keyword>
<reference evidence="3" key="1">
    <citation type="submission" date="2022-08" db="EMBL/GenBank/DDBJ databases">
        <title>Alicyclobacillus dauci DSM2870, complete genome.</title>
        <authorList>
            <person name="Wang Q."/>
            <person name="Cai R."/>
            <person name="Wang Z."/>
        </authorList>
    </citation>
    <scope>NUCLEOTIDE SEQUENCE</scope>
    <source>
        <strain evidence="3">DSM 28700</strain>
    </source>
</reference>
<evidence type="ECO:0000313" key="4">
    <source>
        <dbReference type="Proteomes" id="UP001164803"/>
    </source>
</evidence>
<feature type="domain" description="Resolvase/invertase-type recombinase catalytic" evidence="1">
    <location>
        <begin position="3"/>
        <end position="158"/>
    </location>
</feature>
<dbReference type="InterPro" id="IPR036162">
    <property type="entry name" value="Resolvase-like_N_sf"/>
</dbReference>
<name>A0ABY6Z5I2_9BACL</name>
<dbReference type="Gene3D" id="3.40.50.1390">
    <property type="entry name" value="Resolvase, N-terminal catalytic domain"/>
    <property type="match status" value="1"/>
</dbReference>
<dbReference type="PANTHER" id="PTHR30461:SF23">
    <property type="entry name" value="DNA RECOMBINASE-RELATED"/>
    <property type="match status" value="1"/>
</dbReference>
<protein>
    <submittedName>
        <fullName evidence="3">Recombinase family protein</fullName>
    </submittedName>
</protein>
<dbReference type="SMART" id="SM00857">
    <property type="entry name" value="Resolvase"/>
    <property type="match status" value="1"/>
</dbReference>
<dbReference type="Pfam" id="PF13408">
    <property type="entry name" value="Zn_ribbon_recom"/>
    <property type="match status" value="1"/>
</dbReference>
<gene>
    <name evidence="3" type="ORF">NZD86_06610</name>
</gene>
<dbReference type="PROSITE" id="PS51736">
    <property type="entry name" value="RECOMBINASES_3"/>
    <property type="match status" value="1"/>
</dbReference>
<dbReference type="InterPro" id="IPR011109">
    <property type="entry name" value="DNA_bind_recombinase_dom"/>
</dbReference>
<feature type="domain" description="Recombinase" evidence="2">
    <location>
        <begin position="165"/>
        <end position="300"/>
    </location>
</feature>